<evidence type="ECO:0000256" key="4">
    <source>
        <dbReference type="ARBA" id="ARBA00023136"/>
    </source>
</evidence>
<feature type="transmembrane region" description="Helical" evidence="5">
    <location>
        <begin position="312"/>
        <end position="332"/>
    </location>
</feature>
<dbReference type="EMBL" id="QRGO01000001">
    <property type="protein sequence ID" value="RDV03127.1"/>
    <property type="molecule type" value="Genomic_DNA"/>
</dbReference>
<name>A0A371B6J0_9BRAD</name>
<evidence type="ECO:0000313" key="8">
    <source>
        <dbReference type="Proteomes" id="UP000263993"/>
    </source>
</evidence>
<evidence type="ECO:0000313" key="7">
    <source>
        <dbReference type="EMBL" id="RDV03127.1"/>
    </source>
</evidence>
<proteinExistence type="predicted"/>
<keyword evidence="7" id="KW-0436">Ligase</keyword>
<evidence type="ECO:0000256" key="2">
    <source>
        <dbReference type="ARBA" id="ARBA00022692"/>
    </source>
</evidence>
<dbReference type="Pfam" id="PF04932">
    <property type="entry name" value="Wzy_C"/>
    <property type="match status" value="1"/>
</dbReference>
<feature type="transmembrane region" description="Helical" evidence="5">
    <location>
        <begin position="368"/>
        <end position="386"/>
    </location>
</feature>
<sequence length="399" mass="42782">MLADWLVVCLAASLPWSTSLTGIFAGLWLLTVLQTLTREDYRQAFSRPAGYLIIALVGVAALGTLWATVPWHERLDGLDTFVRLLCIPLLFAQFSRSDRAGTVMIGFAISCAVLLAVSWAGYFGLDLSPVLRAGGIPVKDYIAQSAVLTVALLFFVRLSTDKWAAGQRRIPVALALLAALCLLNIFYVATSRTALVVTTSLLLLFGFRQFGWRGAAAMLAAVVILIGAAWPTADFLRTRTVGFVEEVQTFSPEGRATPAGERLEFWRKSLGFMTEAPVLGHGTGSIRAQFKKAAEGQTGMAATIAANPHNQLFAVGIQIGVVGIAILIAMWLSHLALFASRSVAGWMGLAIVLQNIAGSMFNSHLFDFTHAWLYVVGVGVAGGAVLREAARVAHSNSES</sequence>
<feature type="transmembrane region" description="Helical" evidence="5">
    <location>
        <begin position="101"/>
        <end position="121"/>
    </location>
</feature>
<reference evidence="8" key="1">
    <citation type="submission" date="2018-08" db="EMBL/GenBank/DDBJ databases">
        <authorList>
            <person name="Kim S.-J."/>
            <person name="Jung G.-Y."/>
        </authorList>
    </citation>
    <scope>NUCLEOTIDE SEQUENCE [LARGE SCALE GENOMIC DNA]</scope>
    <source>
        <strain evidence="8">GY_H</strain>
    </source>
</reference>
<feature type="transmembrane region" description="Helical" evidence="5">
    <location>
        <begin position="141"/>
        <end position="158"/>
    </location>
</feature>
<dbReference type="PANTHER" id="PTHR37422:SF13">
    <property type="entry name" value="LIPOPOLYSACCHARIDE BIOSYNTHESIS PROTEIN PA4999-RELATED"/>
    <property type="match status" value="1"/>
</dbReference>
<keyword evidence="2 5" id="KW-0812">Transmembrane</keyword>
<dbReference type="GO" id="GO:0016874">
    <property type="term" value="F:ligase activity"/>
    <property type="evidence" value="ECO:0007669"/>
    <property type="project" value="UniProtKB-KW"/>
</dbReference>
<feature type="transmembrane region" description="Helical" evidence="5">
    <location>
        <begin position="210"/>
        <end position="230"/>
    </location>
</feature>
<comment type="subcellular location">
    <subcellularLocation>
        <location evidence="1">Membrane</location>
        <topology evidence="1">Multi-pass membrane protein</topology>
    </subcellularLocation>
</comment>
<gene>
    <name evidence="7" type="ORF">DXH78_00105</name>
</gene>
<feature type="transmembrane region" description="Helical" evidence="5">
    <location>
        <begin position="170"/>
        <end position="190"/>
    </location>
</feature>
<evidence type="ECO:0000256" key="1">
    <source>
        <dbReference type="ARBA" id="ARBA00004141"/>
    </source>
</evidence>
<keyword evidence="4 5" id="KW-0472">Membrane</keyword>
<comment type="caution">
    <text evidence="7">The sequence shown here is derived from an EMBL/GenBank/DDBJ whole genome shotgun (WGS) entry which is preliminary data.</text>
</comment>
<organism evidence="7 8">
    <name type="scientific">Undibacter mobilis</name>
    <dbReference type="NCBI Taxonomy" id="2292256"/>
    <lineage>
        <taxon>Bacteria</taxon>
        <taxon>Pseudomonadati</taxon>
        <taxon>Pseudomonadota</taxon>
        <taxon>Alphaproteobacteria</taxon>
        <taxon>Hyphomicrobiales</taxon>
        <taxon>Nitrobacteraceae</taxon>
        <taxon>Undibacter</taxon>
    </lineage>
</organism>
<evidence type="ECO:0000256" key="5">
    <source>
        <dbReference type="SAM" id="Phobius"/>
    </source>
</evidence>
<dbReference type="RefSeq" id="WP_115515155.1">
    <property type="nucleotide sequence ID" value="NZ_QRGO01000001.1"/>
</dbReference>
<dbReference type="OrthoDB" id="8129715at2"/>
<feature type="domain" description="O-antigen ligase-related" evidence="6">
    <location>
        <begin position="177"/>
        <end position="328"/>
    </location>
</feature>
<dbReference type="AlphaFoldDB" id="A0A371B6J0"/>
<feature type="transmembrane region" description="Helical" evidence="5">
    <location>
        <begin position="49"/>
        <end position="69"/>
    </location>
</feature>
<dbReference type="GO" id="GO:0016020">
    <property type="term" value="C:membrane"/>
    <property type="evidence" value="ECO:0007669"/>
    <property type="project" value="UniProtKB-SubCell"/>
</dbReference>
<dbReference type="Proteomes" id="UP000263993">
    <property type="component" value="Unassembled WGS sequence"/>
</dbReference>
<dbReference type="InterPro" id="IPR007016">
    <property type="entry name" value="O-antigen_ligase-rel_domated"/>
</dbReference>
<evidence type="ECO:0000256" key="3">
    <source>
        <dbReference type="ARBA" id="ARBA00022989"/>
    </source>
</evidence>
<keyword evidence="3 5" id="KW-1133">Transmembrane helix</keyword>
<dbReference type="InterPro" id="IPR051533">
    <property type="entry name" value="WaaL-like"/>
</dbReference>
<accession>A0A371B6J0</accession>
<dbReference type="PANTHER" id="PTHR37422">
    <property type="entry name" value="TEICHURONIC ACID BIOSYNTHESIS PROTEIN TUAE"/>
    <property type="match status" value="1"/>
</dbReference>
<protein>
    <submittedName>
        <fullName evidence="7">O-antigen ligase domain-containing protein</fullName>
    </submittedName>
</protein>
<keyword evidence="8" id="KW-1185">Reference proteome</keyword>
<evidence type="ECO:0000259" key="6">
    <source>
        <dbReference type="Pfam" id="PF04932"/>
    </source>
</evidence>